<dbReference type="RefSeq" id="XP_007675301.1">
    <property type="nucleotide sequence ID" value="XM_007677111.1"/>
</dbReference>
<dbReference type="Proteomes" id="UP000011761">
    <property type="component" value="Unassembled WGS sequence"/>
</dbReference>
<dbReference type="EMBL" id="KB445554">
    <property type="protein sequence ID" value="EMC97650.1"/>
    <property type="molecule type" value="Genomic_DNA"/>
</dbReference>
<accession>M2NF95</accession>
<dbReference type="GeneID" id="19112111"/>
<evidence type="ECO:0000313" key="1">
    <source>
        <dbReference type="EMBL" id="EMC97650.1"/>
    </source>
</evidence>
<sequence length="64" mass="7132">MSKITINAREIRHLGRNRQCLQGTFTMYSPHAEKAVESADVARMGGFAATYSDDVGRTSLRKVM</sequence>
<dbReference type="AlphaFoldDB" id="M2NF95"/>
<name>M2NF95_BAUPA</name>
<dbReference type="KEGG" id="bcom:BAUCODRAFT_33375"/>
<reference evidence="1 2" key="1">
    <citation type="journal article" date="2012" name="PLoS Pathog.">
        <title>Diverse lifestyles and strategies of plant pathogenesis encoded in the genomes of eighteen Dothideomycetes fungi.</title>
        <authorList>
            <person name="Ohm R.A."/>
            <person name="Feau N."/>
            <person name="Henrissat B."/>
            <person name="Schoch C.L."/>
            <person name="Horwitz B.A."/>
            <person name="Barry K.W."/>
            <person name="Condon B.J."/>
            <person name="Copeland A.C."/>
            <person name="Dhillon B."/>
            <person name="Glaser F."/>
            <person name="Hesse C.N."/>
            <person name="Kosti I."/>
            <person name="LaButti K."/>
            <person name="Lindquist E.A."/>
            <person name="Lucas S."/>
            <person name="Salamov A.A."/>
            <person name="Bradshaw R.E."/>
            <person name="Ciuffetti L."/>
            <person name="Hamelin R.C."/>
            <person name="Kema G.H.J."/>
            <person name="Lawrence C."/>
            <person name="Scott J.A."/>
            <person name="Spatafora J.W."/>
            <person name="Turgeon B.G."/>
            <person name="de Wit P.J.G.M."/>
            <person name="Zhong S."/>
            <person name="Goodwin S.B."/>
            <person name="Grigoriev I.V."/>
        </authorList>
    </citation>
    <scope>NUCLEOTIDE SEQUENCE [LARGE SCALE GENOMIC DNA]</scope>
    <source>
        <strain evidence="1 2">UAMH 10762</strain>
    </source>
</reference>
<organism evidence="1 2">
    <name type="scientific">Baudoinia panamericana (strain UAMH 10762)</name>
    <name type="common">Angels' share fungus</name>
    <name type="synonym">Baudoinia compniacensis (strain UAMH 10762)</name>
    <dbReference type="NCBI Taxonomy" id="717646"/>
    <lineage>
        <taxon>Eukaryota</taxon>
        <taxon>Fungi</taxon>
        <taxon>Dikarya</taxon>
        <taxon>Ascomycota</taxon>
        <taxon>Pezizomycotina</taxon>
        <taxon>Dothideomycetes</taxon>
        <taxon>Dothideomycetidae</taxon>
        <taxon>Mycosphaerellales</taxon>
        <taxon>Teratosphaeriaceae</taxon>
        <taxon>Baudoinia</taxon>
    </lineage>
</organism>
<protein>
    <submittedName>
        <fullName evidence="1">Uncharacterized protein</fullName>
    </submittedName>
</protein>
<proteinExistence type="predicted"/>
<gene>
    <name evidence="1" type="ORF">BAUCODRAFT_33375</name>
</gene>
<dbReference type="HOGENOM" id="CLU_2867319_0_0_1"/>
<keyword evidence="2" id="KW-1185">Reference proteome</keyword>
<evidence type="ECO:0000313" key="2">
    <source>
        <dbReference type="Proteomes" id="UP000011761"/>
    </source>
</evidence>